<dbReference type="AlphaFoldDB" id="A0A5J5AQZ7"/>
<organism evidence="2 3">
    <name type="scientific">Nyssa sinensis</name>
    <dbReference type="NCBI Taxonomy" id="561372"/>
    <lineage>
        <taxon>Eukaryota</taxon>
        <taxon>Viridiplantae</taxon>
        <taxon>Streptophyta</taxon>
        <taxon>Embryophyta</taxon>
        <taxon>Tracheophyta</taxon>
        <taxon>Spermatophyta</taxon>
        <taxon>Magnoliopsida</taxon>
        <taxon>eudicotyledons</taxon>
        <taxon>Gunneridae</taxon>
        <taxon>Pentapetalae</taxon>
        <taxon>asterids</taxon>
        <taxon>Cornales</taxon>
        <taxon>Nyssaceae</taxon>
        <taxon>Nyssa</taxon>
    </lineage>
</organism>
<dbReference type="Proteomes" id="UP000325577">
    <property type="component" value="Linkage Group LG2"/>
</dbReference>
<protein>
    <submittedName>
        <fullName evidence="2">Uncharacterized protein</fullName>
    </submittedName>
</protein>
<feature type="compositionally biased region" description="Basic and acidic residues" evidence="1">
    <location>
        <begin position="27"/>
        <end position="40"/>
    </location>
</feature>
<evidence type="ECO:0000313" key="2">
    <source>
        <dbReference type="EMBL" id="KAA8531797.1"/>
    </source>
</evidence>
<feature type="compositionally biased region" description="Basic and acidic residues" evidence="1">
    <location>
        <begin position="175"/>
        <end position="186"/>
    </location>
</feature>
<accession>A0A5J5AQZ7</accession>
<dbReference type="EMBL" id="CM018043">
    <property type="protein sequence ID" value="KAA8531797.1"/>
    <property type="molecule type" value="Genomic_DNA"/>
</dbReference>
<feature type="region of interest" description="Disordered" evidence="1">
    <location>
        <begin position="75"/>
        <end position="156"/>
    </location>
</feature>
<dbReference type="OrthoDB" id="415015at2759"/>
<sequence>MERRYNARILDGHYIFDFVDPDILQRPEELGGEEGLRQEQEAEDDFEMDDRKLNPEEQEALAEIRKKKSLSLLIQQHRMKKSTAESRPTLPRKFDKERKARSQSRCRKRERSLDRRDTAGDDAMDVDGDRPTKKLQMRYRSRSQPSGEVVPGGGFKDSAQEVKALKLAKKSVNKRNKDAQRGEADRVIPTLKLKHLFSGKRSIGKSSRR</sequence>
<feature type="region of interest" description="Disordered" evidence="1">
    <location>
        <begin position="27"/>
        <end position="57"/>
    </location>
</feature>
<reference evidence="2 3" key="1">
    <citation type="submission" date="2019-09" db="EMBL/GenBank/DDBJ databases">
        <title>A chromosome-level genome assembly of the Chinese tupelo Nyssa sinensis.</title>
        <authorList>
            <person name="Yang X."/>
            <person name="Kang M."/>
            <person name="Yang Y."/>
            <person name="Xiong H."/>
            <person name="Wang M."/>
            <person name="Zhang Z."/>
            <person name="Wang Z."/>
            <person name="Wu H."/>
            <person name="Ma T."/>
            <person name="Liu J."/>
            <person name="Xi Z."/>
        </authorList>
    </citation>
    <scope>NUCLEOTIDE SEQUENCE [LARGE SCALE GENOMIC DNA]</scope>
    <source>
        <strain evidence="2">J267</strain>
        <tissue evidence="2">Leaf</tissue>
    </source>
</reference>
<keyword evidence="3" id="KW-1185">Reference proteome</keyword>
<feature type="compositionally biased region" description="Basic residues" evidence="1">
    <location>
        <begin position="101"/>
        <end position="110"/>
    </location>
</feature>
<evidence type="ECO:0000256" key="1">
    <source>
        <dbReference type="SAM" id="MobiDB-lite"/>
    </source>
</evidence>
<name>A0A5J5AQZ7_9ASTE</name>
<feature type="region of interest" description="Disordered" evidence="1">
    <location>
        <begin position="167"/>
        <end position="186"/>
    </location>
</feature>
<proteinExistence type="predicted"/>
<gene>
    <name evidence="2" type="ORF">F0562_006486</name>
</gene>
<evidence type="ECO:0000313" key="3">
    <source>
        <dbReference type="Proteomes" id="UP000325577"/>
    </source>
</evidence>